<dbReference type="EMBL" id="LRAD01000026">
    <property type="protein sequence ID" value="KXZ60968.1"/>
    <property type="molecule type" value="Genomic_DNA"/>
</dbReference>
<protein>
    <submittedName>
        <fullName evidence="2">Putative Ig domain protein</fullName>
    </submittedName>
</protein>
<evidence type="ECO:0000313" key="3">
    <source>
        <dbReference type="Proteomes" id="UP000075357"/>
    </source>
</evidence>
<comment type="caution">
    <text evidence="2">The sequence shown here is derived from an EMBL/GenBank/DDBJ whole genome shotgun (WGS) entry which is preliminary data.</text>
</comment>
<feature type="signal peptide" evidence="1">
    <location>
        <begin position="1"/>
        <end position="30"/>
    </location>
</feature>
<evidence type="ECO:0000313" key="2">
    <source>
        <dbReference type="EMBL" id="KXZ60968.1"/>
    </source>
</evidence>
<keyword evidence="1" id="KW-0732">Signal</keyword>
<dbReference type="RefSeq" id="WP_061682741.1">
    <property type="nucleotide sequence ID" value="NZ_LRAD01000026.1"/>
</dbReference>
<dbReference type="GO" id="GO:0016020">
    <property type="term" value="C:membrane"/>
    <property type="evidence" value="ECO:0007669"/>
    <property type="project" value="InterPro"/>
</dbReference>
<gene>
    <name evidence="2" type="ORF">Mlaev_01224</name>
</gene>
<keyword evidence="3" id="KW-1185">Reference proteome</keyword>
<dbReference type="Gene3D" id="2.60.40.10">
    <property type="entry name" value="Immunoglobulins"/>
    <property type="match status" value="1"/>
</dbReference>
<dbReference type="GO" id="GO:0005975">
    <property type="term" value="P:carbohydrate metabolic process"/>
    <property type="evidence" value="ECO:0007669"/>
    <property type="project" value="UniProtKB-ARBA"/>
</dbReference>
<organism evidence="2 3">
    <name type="scientific">Microbacterium laevaniformans</name>
    <dbReference type="NCBI Taxonomy" id="36807"/>
    <lineage>
        <taxon>Bacteria</taxon>
        <taxon>Bacillati</taxon>
        <taxon>Actinomycetota</taxon>
        <taxon>Actinomycetes</taxon>
        <taxon>Micrococcales</taxon>
        <taxon>Microbacteriaceae</taxon>
        <taxon>Microbacterium</taxon>
    </lineage>
</organism>
<dbReference type="STRING" id="36807.Mlaev_01224"/>
<dbReference type="PATRIC" id="fig|36807.3.peg.1249"/>
<proteinExistence type="predicted"/>
<sequence>MNKKFKLGAAGLVTAALAALAIVTPGAAYADSSVAPVVGSGTGQTDEALYVLDNETGEPFAAGASLSYGLSIVGGPSATDPVATFSAPAGGAQFAFTFISPRGQERDYNAWNAMSNIGSGTEQSLVAIGPSAQATTGTGTPAGTAAVAAAGGDYSLGVAWVSNNVVLKTAFTYISVVSGNIATTTFTFAQPAPQAVAPAITTTALNALTTGSAYTQTLAATGTTPIAWSVKSGSGSLPAGLTLDSATGTISGTPTTAGAYSFTLTASNNGGSDDQAFSGTVAAPAPTSPIEPTTGNITISDPAKGATTITIPAGAANASKTFDVWAWSTPTKLGQATTDANGNATVDISALPAGAHKVALVLPGDATYAVQAWVSFTKPTNTGDTLTQDVSLTAAVTASDLWSLAAQKTNVDFGNVARGATSVKKLGTVTVIDDRNVLKGWDLNATWQDFTGAQNIGKSVLTVTPALASGYAGKTGISVSTAAGTSGAKKIAEGIAGVSTTTTGALFDADLAFAAPVDAAAGVYSSTLTLTLTSK</sequence>
<dbReference type="Proteomes" id="UP000075357">
    <property type="component" value="Unassembled WGS sequence"/>
</dbReference>
<name>A0A150HGS0_9MICO</name>
<dbReference type="InterPro" id="IPR013783">
    <property type="entry name" value="Ig-like_fold"/>
</dbReference>
<dbReference type="SUPFAM" id="SSF49313">
    <property type="entry name" value="Cadherin-like"/>
    <property type="match status" value="1"/>
</dbReference>
<evidence type="ECO:0000256" key="1">
    <source>
        <dbReference type="SAM" id="SignalP"/>
    </source>
</evidence>
<feature type="chain" id="PRO_5007562648" evidence="1">
    <location>
        <begin position="31"/>
        <end position="535"/>
    </location>
</feature>
<dbReference type="AlphaFoldDB" id="A0A150HGS0"/>
<reference evidence="2 3" key="1">
    <citation type="submission" date="2016-01" db="EMBL/GenBank/DDBJ databases">
        <title>Draft genome sequences of Microbacterium laevaniformans LCDC 91-0039 and the type strain of Microbacterium hominis LCDC 84-209.</title>
        <authorList>
            <person name="Bernier A.-M."/>
            <person name="Bernard K."/>
        </authorList>
    </citation>
    <scope>NUCLEOTIDE SEQUENCE [LARGE SCALE GENOMIC DNA]</scope>
    <source>
        <strain evidence="2 3">LCDC 91-0039</strain>
    </source>
</reference>
<dbReference type="GO" id="GO:0005509">
    <property type="term" value="F:calcium ion binding"/>
    <property type="evidence" value="ECO:0007669"/>
    <property type="project" value="InterPro"/>
</dbReference>
<dbReference type="Pfam" id="PF05345">
    <property type="entry name" value="He_PIG"/>
    <property type="match status" value="1"/>
</dbReference>
<dbReference type="InterPro" id="IPR015919">
    <property type="entry name" value="Cadherin-like_sf"/>
</dbReference>
<accession>A0A150HGS0</accession>